<dbReference type="CDD" id="cd00616">
    <property type="entry name" value="AHBA_syn"/>
    <property type="match status" value="1"/>
</dbReference>
<evidence type="ECO:0000256" key="1">
    <source>
        <dbReference type="ARBA" id="ARBA00037999"/>
    </source>
</evidence>
<dbReference type="GO" id="GO:0030170">
    <property type="term" value="F:pyridoxal phosphate binding"/>
    <property type="evidence" value="ECO:0007669"/>
    <property type="project" value="TreeGrafter"/>
</dbReference>
<organism evidence="5 6">
    <name type="scientific">Niveibacterium umoris</name>
    <dbReference type="NCBI Taxonomy" id="1193620"/>
    <lineage>
        <taxon>Bacteria</taxon>
        <taxon>Pseudomonadati</taxon>
        <taxon>Pseudomonadota</taxon>
        <taxon>Betaproteobacteria</taxon>
        <taxon>Rhodocyclales</taxon>
        <taxon>Rhodocyclaceae</taxon>
        <taxon>Niveibacterium</taxon>
    </lineage>
</organism>
<dbReference type="EMBL" id="JACIET010000001">
    <property type="protein sequence ID" value="MBB4012573.1"/>
    <property type="molecule type" value="Genomic_DNA"/>
</dbReference>
<dbReference type="InterPro" id="IPR015421">
    <property type="entry name" value="PyrdxlP-dep_Trfase_major"/>
</dbReference>
<evidence type="ECO:0000256" key="2">
    <source>
        <dbReference type="PIRSR" id="PIRSR000390-1"/>
    </source>
</evidence>
<evidence type="ECO:0000256" key="4">
    <source>
        <dbReference type="RuleBase" id="RU004508"/>
    </source>
</evidence>
<dbReference type="PANTHER" id="PTHR30244">
    <property type="entry name" value="TRANSAMINASE"/>
    <property type="match status" value="1"/>
</dbReference>
<gene>
    <name evidence="5" type="ORF">GGR36_001881</name>
</gene>
<dbReference type="PIRSF" id="PIRSF000390">
    <property type="entry name" value="PLP_StrS"/>
    <property type="match status" value="1"/>
</dbReference>
<dbReference type="InterPro" id="IPR012749">
    <property type="entry name" value="WecE-like"/>
</dbReference>
<name>A0A840BIW0_9RHOO</name>
<dbReference type="GO" id="GO:0000271">
    <property type="term" value="P:polysaccharide biosynthetic process"/>
    <property type="evidence" value="ECO:0007669"/>
    <property type="project" value="TreeGrafter"/>
</dbReference>
<dbReference type="PANTHER" id="PTHR30244:SF34">
    <property type="entry name" value="DTDP-4-AMINO-4,6-DIDEOXYGALACTOSE TRANSAMINASE"/>
    <property type="match status" value="1"/>
</dbReference>
<evidence type="ECO:0000313" key="6">
    <source>
        <dbReference type="Proteomes" id="UP000561045"/>
    </source>
</evidence>
<comment type="caution">
    <text evidence="5">The sequence shown here is derived from an EMBL/GenBank/DDBJ whole genome shotgun (WGS) entry which is preliminary data.</text>
</comment>
<dbReference type="NCBIfam" id="NF008687">
    <property type="entry name" value="PRK11706.1"/>
    <property type="match status" value="1"/>
</dbReference>
<keyword evidence="6" id="KW-1185">Reference proteome</keyword>
<dbReference type="RefSeq" id="WP_183634363.1">
    <property type="nucleotide sequence ID" value="NZ_BAABLE010000011.1"/>
</dbReference>
<dbReference type="SUPFAM" id="SSF53383">
    <property type="entry name" value="PLP-dependent transferases"/>
    <property type="match status" value="1"/>
</dbReference>
<comment type="similarity">
    <text evidence="1 4">Belongs to the DegT/DnrJ/EryC1 family.</text>
</comment>
<keyword evidence="5" id="KW-0808">Transferase</keyword>
<accession>A0A840BIW0</accession>
<dbReference type="GO" id="GO:0019180">
    <property type="term" value="F:dTDP-4-amino-4,6-dideoxygalactose transaminase activity"/>
    <property type="evidence" value="ECO:0007669"/>
    <property type="project" value="UniProtKB-EC"/>
</dbReference>
<evidence type="ECO:0000313" key="5">
    <source>
        <dbReference type="EMBL" id="MBB4012573.1"/>
    </source>
</evidence>
<keyword evidence="3 4" id="KW-0663">Pyridoxal phosphate</keyword>
<keyword evidence="5" id="KW-0032">Aminotransferase</keyword>
<dbReference type="AlphaFoldDB" id="A0A840BIW0"/>
<dbReference type="Proteomes" id="UP000561045">
    <property type="component" value="Unassembled WGS sequence"/>
</dbReference>
<sequence>MQIPFLVPTVTGDERAALEALLSRQPGGRDRAFSDACETKLAELSGTARVFGAPSCSAALELAALALGIAPGDEVIVPSFTFSSTANAFALRGARIVFADVRPDTMNLDETRLEALITPRTRVIVPVHYAGVGCDMDAIMAIANRHRLFVVEDAAQAIGARYKGRVLGTIGHMGAVSFHYTKNLQCGEGGALFVRDDEMVRKVEILRENGTDRASFLRGEVDAYRWHAVGTNCRLSDVAAAHLLPQLERIDEIHSLRLERWHDYQQRLSPEGVEVMRPPAECEHNAHIFFLKVQGDAAERNRWLRLLREHGVSATFHYVPLHSAPAGLSVGAMGGEDLHTTRESGRLIRLPLFHGLSAGQVDRVCDLVLALHRGAL</sequence>
<dbReference type="Pfam" id="PF01041">
    <property type="entry name" value="DegT_DnrJ_EryC1"/>
    <property type="match status" value="1"/>
</dbReference>
<reference evidence="5 6" key="1">
    <citation type="submission" date="2020-08" db="EMBL/GenBank/DDBJ databases">
        <title>Genomic Encyclopedia of Type Strains, Phase IV (KMG-IV): sequencing the most valuable type-strain genomes for metagenomic binning, comparative biology and taxonomic classification.</title>
        <authorList>
            <person name="Goeker M."/>
        </authorList>
    </citation>
    <scope>NUCLEOTIDE SEQUENCE [LARGE SCALE GENOMIC DNA]</scope>
    <source>
        <strain evidence="5 6">DSM 106739</strain>
    </source>
</reference>
<feature type="active site" description="Proton acceptor" evidence="2">
    <location>
        <position position="182"/>
    </location>
</feature>
<dbReference type="Gene3D" id="3.40.640.10">
    <property type="entry name" value="Type I PLP-dependent aspartate aminotransferase-like (Major domain)"/>
    <property type="match status" value="1"/>
</dbReference>
<protein>
    <submittedName>
        <fullName evidence="5">dTDP-4-amino-4,6-dideoxygalactose transaminase</fullName>
        <ecNumber evidence="5">2.6.1.59</ecNumber>
    </submittedName>
</protein>
<dbReference type="InterPro" id="IPR000653">
    <property type="entry name" value="DegT/StrS_aminotransferase"/>
</dbReference>
<evidence type="ECO:0000256" key="3">
    <source>
        <dbReference type="PIRSR" id="PIRSR000390-2"/>
    </source>
</evidence>
<dbReference type="NCBIfam" id="TIGR02379">
    <property type="entry name" value="ECA_wecE"/>
    <property type="match status" value="1"/>
</dbReference>
<proteinExistence type="inferred from homology"/>
<dbReference type="EC" id="2.6.1.59" evidence="5"/>
<feature type="modified residue" description="N6-(pyridoxal phosphate)lysine" evidence="3">
    <location>
        <position position="182"/>
    </location>
</feature>
<dbReference type="InterPro" id="IPR015424">
    <property type="entry name" value="PyrdxlP-dep_Trfase"/>
</dbReference>